<comment type="caution">
    <text evidence="4">The sequence shown here is derived from an EMBL/GenBank/DDBJ whole genome shotgun (WGS) entry which is preliminary data.</text>
</comment>
<dbReference type="EMBL" id="DSMG01000099">
    <property type="protein sequence ID" value="HDX31733.1"/>
    <property type="molecule type" value="Genomic_DNA"/>
</dbReference>
<evidence type="ECO:0000259" key="2">
    <source>
        <dbReference type="Pfam" id="PF01074"/>
    </source>
</evidence>
<gene>
    <name evidence="4" type="ORF">ENQ20_09615</name>
</gene>
<dbReference type="Pfam" id="PF01074">
    <property type="entry name" value="Glyco_hydro_38N"/>
    <property type="match status" value="1"/>
</dbReference>
<dbReference type="InterPro" id="IPR011013">
    <property type="entry name" value="Gal_mutarotase_sf_dom"/>
</dbReference>
<dbReference type="CDD" id="cd10791">
    <property type="entry name" value="GH38N_AMII_like_1"/>
    <property type="match status" value="1"/>
</dbReference>
<dbReference type="SUPFAM" id="SSF88713">
    <property type="entry name" value="Glycoside hydrolase/deacetylase"/>
    <property type="match status" value="1"/>
</dbReference>
<evidence type="ECO:0000313" key="4">
    <source>
        <dbReference type="EMBL" id="HDX31733.1"/>
    </source>
</evidence>
<feature type="region of interest" description="Disordered" evidence="1">
    <location>
        <begin position="486"/>
        <end position="515"/>
    </location>
</feature>
<protein>
    <submittedName>
        <fullName evidence="4">Uncharacterized protein</fullName>
    </submittedName>
</protein>
<accession>A0A7C1FL31</accession>
<dbReference type="Pfam" id="PF17677">
    <property type="entry name" value="Glyco_hydro38C2"/>
    <property type="match status" value="1"/>
</dbReference>
<feature type="compositionally biased region" description="Basic and acidic residues" evidence="1">
    <location>
        <begin position="488"/>
        <end position="510"/>
    </location>
</feature>
<dbReference type="SUPFAM" id="SSF74650">
    <property type="entry name" value="Galactose mutarotase-like"/>
    <property type="match status" value="1"/>
</dbReference>
<organism evidence="4">
    <name type="scientific">Caldilinea aerophila</name>
    <dbReference type="NCBI Taxonomy" id="133453"/>
    <lineage>
        <taxon>Bacteria</taxon>
        <taxon>Bacillati</taxon>
        <taxon>Chloroflexota</taxon>
        <taxon>Caldilineae</taxon>
        <taxon>Caldilineales</taxon>
        <taxon>Caldilineaceae</taxon>
        <taxon>Caldilinea</taxon>
    </lineage>
</organism>
<dbReference type="Gene3D" id="3.20.110.10">
    <property type="entry name" value="Glycoside hydrolase 38, N terminal domain"/>
    <property type="match status" value="1"/>
</dbReference>
<dbReference type="GO" id="GO:0004559">
    <property type="term" value="F:alpha-mannosidase activity"/>
    <property type="evidence" value="ECO:0007669"/>
    <property type="project" value="InterPro"/>
</dbReference>
<sequence length="941" mass="107576">MHRLAGTCETGVAGKHGDSWDRQSIVGQIINQINRKLPPMTQIDTLYFIHHSHTDIGYTHDQPIVFDLHERFLTEALLLAERYADLDSDAAFRWTVENTYVLERWLQRASTAEIERFQAMERAGRIEVTAMFANITPLYDTDELIESLQRVDRLRREYGFTITSAMNCDVNGENWPLVDLLLDAGVEGFTMAINTHFGGAPLDRPDLFYWQGPSGRSILAYSGWPYDQGWRYGIGRSFEDFEQVWWPRVLQRLEAINYPFPIVMVQSFHPFGDNGSAFEGFVPWIEQWNASGRLPHIKLATPRQWWAAVKAYADRLPTYRGDWTDFWNFGCISSAREQAINRQSRLRLRAADALTATLFVGEKQRTFASPDQAVAASAFASDPWLQRSFLHHRQEAWDNLMLWDEHTWGADLAVSQPDSDDTASQWNHKAHFAYQARSLSLLLQRDALAALARQVQRERPDDLLLFNPLPWPHTFSGDVPEWVLRPRGVPEDSTSGRHFQDRESTRRRPDMPGVQNEFTDLLTPRTALPPTVAPAFGYVVVLRSRLTTYSPAEQLMEDEIVENAYHRLTFDLERGGVMFWRDKRLEREWVDGDAGYRFNSFVHEEVADLDHPWPRHRLFQMKWDSEHVERARGWKRGWRARRRTPTRVISHNVYRLPAGLRVVQVLEAPGIEGTLIQSVFLPDYAEWVEFRAAWRMGLTTHPEATYLLYPFNLPGATPRLDLGGQPIIPGIDQIPGVCYDYFTVQNWVDFNNGRYGVRIAMPENPMVQIGDFHFGHNQATFTSDRAMLLGWVTNNYWETNFRAHQPGLVTARYRVEPYAGGFDEAQAHRFGLDAAWDGLLLQHLGEPTPATPWPTSGSLLSLPQPPVLTLHLKPTDEGGMLVRLLNASDAPQTARIGSGLVAIAAAQRCDLFGQPVEDLRVEGGNVEVELAPRQVTTVRLI</sequence>
<reference evidence="4" key="1">
    <citation type="journal article" date="2020" name="mSystems">
        <title>Genome- and Community-Level Interaction Insights into Carbon Utilization and Element Cycling Functions of Hydrothermarchaeota in Hydrothermal Sediment.</title>
        <authorList>
            <person name="Zhou Z."/>
            <person name="Liu Y."/>
            <person name="Xu W."/>
            <person name="Pan J."/>
            <person name="Luo Z.H."/>
            <person name="Li M."/>
        </authorList>
    </citation>
    <scope>NUCLEOTIDE SEQUENCE [LARGE SCALE GENOMIC DNA]</scope>
    <source>
        <strain evidence="4">SpSt-289</strain>
    </source>
</reference>
<dbReference type="InterPro" id="IPR011330">
    <property type="entry name" value="Glyco_hydro/deAcase_b/a-brl"/>
</dbReference>
<name>A0A7C1FL31_9CHLR</name>
<proteinExistence type="predicted"/>
<dbReference type="InterPro" id="IPR000602">
    <property type="entry name" value="Glyco_hydro_38_N"/>
</dbReference>
<dbReference type="InterPro" id="IPR027291">
    <property type="entry name" value="Glyco_hydro_38_N_sf"/>
</dbReference>
<dbReference type="GO" id="GO:0006013">
    <property type="term" value="P:mannose metabolic process"/>
    <property type="evidence" value="ECO:0007669"/>
    <property type="project" value="InterPro"/>
</dbReference>
<dbReference type="GO" id="GO:0030246">
    <property type="term" value="F:carbohydrate binding"/>
    <property type="evidence" value="ECO:0007669"/>
    <property type="project" value="InterPro"/>
</dbReference>
<evidence type="ECO:0000259" key="3">
    <source>
        <dbReference type="Pfam" id="PF17677"/>
    </source>
</evidence>
<dbReference type="AlphaFoldDB" id="A0A7C1FL31"/>
<dbReference type="InterPro" id="IPR041147">
    <property type="entry name" value="GH38_C"/>
</dbReference>
<feature type="domain" description="Glycoside hydrolase family 38 N-terminal" evidence="2">
    <location>
        <begin position="46"/>
        <end position="320"/>
    </location>
</feature>
<feature type="domain" description="Glycosyl hydrolases family 38 C-terminal" evidence="3">
    <location>
        <begin position="872"/>
        <end position="938"/>
    </location>
</feature>
<evidence type="ECO:0000256" key="1">
    <source>
        <dbReference type="SAM" id="MobiDB-lite"/>
    </source>
</evidence>